<sequence length="69" mass="7725">MRFLVFNQLQRMDLSLFQIPVELRHGFATKVVAESVDGLLKRPEGAFDLEPGGIHFDDPGRLQGQIDAS</sequence>
<evidence type="ECO:0000313" key="2">
    <source>
        <dbReference type="Proteomes" id="UP000187412"/>
    </source>
</evidence>
<dbReference type="Proteomes" id="UP000187412">
    <property type="component" value="Unassembled WGS sequence"/>
</dbReference>
<keyword evidence="2" id="KW-1185">Reference proteome</keyword>
<organism evidence="1 2">
    <name type="scientific">Paenibacillus borealis</name>
    <dbReference type="NCBI Taxonomy" id="160799"/>
    <lineage>
        <taxon>Bacteria</taxon>
        <taxon>Bacillati</taxon>
        <taxon>Bacillota</taxon>
        <taxon>Bacilli</taxon>
        <taxon>Bacillales</taxon>
        <taxon>Paenibacillaceae</taxon>
        <taxon>Paenibacillus</taxon>
    </lineage>
</organism>
<dbReference type="EMBL" id="MPTB01000028">
    <property type="protein sequence ID" value="OMD45004.1"/>
    <property type="molecule type" value="Genomic_DNA"/>
</dbReference>
<reference evidence="1 2" key="1">
    <citation type="submission" date="2016-10" db="EMBL/GenBank/DDBJ databases">
        <title>Paenibacillus species isolates.</title>
        <authorList>
            <person name="Beno S.M."/>
        </authorList>
    </citation>
    <scope>NUCLEOTIDE SEQUENCE [LARGE SCALE GENOMIC DNA]</scope>
    <source>
        <strain evidence="1 2">FSL H7-0744</strain>
    </source>
</reference>
<comment type="caution">
    <text evidence="1">The sequence shown here is derived from an EMBL/GenBank/DDBJ whole genome shotgun (WGS) entry which is preliminary data.</text>
</comment>
<gene>
    <name evidence="1" type="ORF">BSK56_20615</name>
</gene>
<evidence type="ECO:0000313" key="1">
    <source>
        <dbReference type="EMBL" id="OMD45004.1"/>
    </source>
</evidence>
<protein>
    <submittedName>
        <fullName evidence="1">Uncharacterized protein</fullName>
    </submittedName>
</protein>
<proteinExistence type="predicted"/>
<name>A0ABX3H713_PAEBO</name>
<accession>A0ABX3H713</accession>